<proteinExistence type="inferred from homology"/>
<keyword evidence="7" id="KW-1185">Reference proteome</keyword>
<protein>
    <submittedName>
        <fullName evidence="6">Sulfatase-like hydrolase/transferase</fullName>
    </submittedName>
</protein>
<evidence type="ECO:0000256" key="3">
    <source>
        <dbReference type="ARBA" id="ARBA00022801"/>
    </source>
</evidence>
<evidence type="ECO:0000313" key="7">
    <source>
        <dbReference type="Proteomes" id="UP001607221"/>
    </source>
</evidence>
<name>A0ABW7JEJ6_9VIBR</name>
<sequence>MISDFLNPKERKGAFYRNDQQQPNIVFITVDMISADCYHPQRPLSGVINTPNIESIATEGTSFSSAFTPSPLCGPARAAIFTGMHPPYLSNGERTPVGMKVDLELDDIIFQDYLKRVGYSLKHSGKCHVGVEKFVRTFGENVHAWDRWGPPVEDDDRYLAYLANMGVQLPKYRKELRGFQIDKLSPANSFGGWIEQQDGSDFPLDAHYSVFLAKLAVEQIKASKIQAPAKPIFTQLEFFDPHQPYSVPSGLEERYEQIKAAITLPDSFTMQEKDNPIYALYQQYWGMYDAEVAKDYIACHLLQVEVVDHAIGHLNHFLKEEGLWDETAIVFSADHGDMNGRMAMADKGSYFQPDIFRIPLMIKPPKSQQTMLKQSDESVSAIDVAPTILGFAGIEIPSQMEGDNLLNVMQGKARRPLTQVYQTGVHVGCNYGFGFQVTLEGKPYFYGYNATTGFEELHHLDKDDQSNLFDLEEYRVHKETIVLQAAQLLQSDPRWSGYWSSYRLHNARYLPTVGGDMQMLKPQ</sequence>
<evidence type="ECO:0000256" key="2">
    <source>
        <dbReference type="ARBA" id="ARBA00022723"/>
    </source>
</evidence>
<dbReference type="InterPro" id="IPR050738">
    <property type="entry name" value="Sulfatase"/>
</dbReference>
<comment type="caution">
    <text evidence="6">The sequence shown here is derived from an EMBL/GenBank/DDBJ whole genome shotgun (WGS) entry which is preliminary data.</text>
</comment>
<reference evidence="6 7" key="1">
    <citation type="submission" date="2024-10" db="EMBL/GenBank/DDBJ databases">
        <authorList>
            <person name="Yibar A."/>
            <person name="Saticioglu I.B."/>
            <person name="Duman M."/>
            <person name="Ajmi N."/>
            <person name="Gurler F."/>
            <person name="Ay H."/>
            <person name="Onuk E."/>
            <person name="Guler S."/>
            <person name="Romalde J.L."/>
        </authorList>
    </citation>
    <scope>NUCLEOTIDE SEQUENCE [LARGE SCALE GENOMIC DNA]</scope>
    <source>
        <strain evidence="6 7">1-TCBS-A</strain>
    </source>
</reference>
<evidence type="ECO:0000313" key="6">
    <source>
        <dbReference type="EMBL" id="MFH0274068.1"/>
    </source>
</evidence>
<accession>A0ABW7JEJ6</accession>
<comment type="similarity">
    <text evidence="1">Belongs to the sulfatase family.</text>
</comment>
<keyword evidence="4" id="KW-0106">Calcium</keyword>
<evidence type="ECO:0000259" key="5">
    <source>
        <dbReference type="Pfam" id="PF00884"/>
    </source>
</evidence>
<dbReference type="InterPro" id="IPR000917">
    <property type="entry name" value="Sulfatase_N"/>
</dbReference>
<dbReference type="EMBL" id="JBIHSE010000002">
    <property type="protein sequence ID" value="MFH0274068.1"/>
    <property type="molecule type" value="Genomic_DNA"/>
</dbReference>
<evidence type="ECO:0000256" key="1">
    <source>
        <dbReference type="ARBA" id="ARBA00008779"/>
    </source>
</evidence>
<keyword evidence="2" id="KW-0479">Metal-binding</keyword>
<dbReference type="SUPFAM" id="SSF53649">
    <property type="entry name" value="Alkaline phosphatase-like"/>
    <property type="match status" value="1"/>
</dbReference>
<dbReference type="PANTHER" id="PTHR42693:SF53">
    <property type="entry name" value="ENDO-4-O-SULFATASE"/>
    <property type="match status" value="1"/>
</dbReference>
<dbReference type="Pfam" id="PF00884">
    <property type="entry name" value="Sulfatase"/>
    <property type="match status" value="1"/>
</dbReference>
<dbReference type="Gene3D" id="3.40.720.10">
    <property type="entry name" value="Alkaline Phosphatase, subunit A"/>
    <property type="match status" value="1"/>
</dbReference>
<dbReference type="RefSeq" id="WP_394632865.1">
    <property type="nucleotide sequence ID" value="NZ_JBIHSE010000002.1"/>
</dbReference>
<organism evidence="6 7">
    <name type="scientific">Vibrio jasicida</name>
    <dbReference type="NCBI Taxonomy" id="766224"/>
    <lineage>
        <taxon>Bacteria</taxon>
        <taxon>Pseudomonadati</taxon>
        <taxon>Pseudomonadota</taxon>
        <taxon>Gammaproteobacteria</taxon>
        <taxon>Vibrionales</taxon>
        <taxon>Vibrionaceae</taxon>
        <taxon>Vibrio</taxon>
    </lineage>
</organism>
<dbReference type="PROSITE" id="PS00523">
    <property type="entry name" value="SULFATASE_1"/>
    <property type="match status" value="1"/>
</dbReference>
<dbReference type="Proteomes" id="UP001607221">
    <property type="component" value="Unassembled WGS sequence"/>
</dbReference>
<gene>
    <name evidence="6" type="ORF">ACGRHZ_22625</name>
</gene>
<feature type="domain" description="Sulfatase N-terminal" evidence="5">
    <location>
        <begin position="23"/>
        <end position="394"/>
    </location>
</feature>
<dbReference type="PANTHER" id="PTHR42693">
    <property type="entry name" value="ARYLSULFATASE FAMILY MEMBER"/>
    <property type="match status" value="1"/>
</dbReference>
<evidence type="ECO:0000256" key="4">
    <source>
        <dbReference type="ARBA" id="ARBA00022837"/>
    </source>
</evidence>
<dbReference type="InterPro" id="IPR017850">
    <property type="entry name" value="Alkaline_phosphatase_core_sf"/>
</dbReference>
<dbReference type="InterPro" id="IPR024607">
    <property type="entry name" value="Sulfatase_CS"/>
</dbReference>
<keyword evidence="3" id="KW-0378">Hydrolase</keyword>